<protein>
    <recommendedName>
        <fullName evidence="1">Ig-like domain-containing protein</fullName>
    </recommendedName>
</protein>
<accession>A0ABD3VH74</accession>
<gene>
    <name evidence="2" type="ORF">ACJMK2_007025</name>
</gene>
<feature type="non-terminal residue" evidence="2">
    <location>
        <position position="114"/>
    </location>
</feature>
<dbReference type="InterPro" id="IPR007110">
    <property type="entry name" value="Ig-like_dom"/>
</dbReference>
<dbReference type="Pfam" id="PF07679">
    <property type="entry name" value="I-set"/>
    <property type="match status" value="1"/>
</dbReference>
<evidence type="ECO:0000313" key="3">
    <source>
        <dbReference type="Proteomes" id="UP001634394"/>
    </source>
</evidence>
<organism evidence="2 3">
    <name type="scientific">Sinanodonta woodiana</name>
    <name type="common">Chinese pond mussel</name>
    <name type="synonym">Anodonta woodiana</name>
    <dbReference type="NCBI Taxonomy" id="1069815"/>
    <lineage>
        <taxon>Eukaryota</taxon>
        <taxon>Metazoa</taxon>
        <taxon>Spiralia</taxon>
        <taxon>Lophotrochozoa</taxon>
        <taxon>Mollusca</taxon>
        <taxon>Bivalvia</taxon>
        <taxon>Autobranchia</taxon>
        <taxon>Heteroconchia</taxon>
        <taxon>Palaeoheterodonta</taxon>
        <taxon>Unionida</taxon>
        <taxon>Unionoidea</taxon>
        <taxon>Unionidae</taxon>
        <taxon>Unioninae</taxon>
        <taxon>Sinanodonta</taxon>
    </lineage>
</organism>
<dbReference type="PROSITE" id="PS50835">
    <property type="entry name" value="IG_LIKE"/>
    <property type="match status" value="1"/>
</dbReference>
<evidence type="ECO:0000259" key="1">
    <source>
        <dbReference type="PROSITE" id="PS50835"/>
    </source>
</evidence>
<keyword evidence="3" id="KW-1185">Reference proteome</keyword>
<dbReference type="InterPro" id="IPR013098">
    <property type="entry name" value="Ig_I-set"/>
</dbReference>
<proteinExistence type="predicted"/>
<dbReference type="AlphaFoldDB" id="A0ABD3VH74"/>
<reference evidence="2 3" key="1">
    <citation type="submission" date="2024-11" db="EMBL/GenBank/DDBJ databases">
        <title>Chromosome-level genome assembly of the freshwater bivalve Anodonta woodiana.</title>
        <authorList>
            <person name="Chen X."/>
        </authorList>
    </citation>
    <scope>NUCLEOTIDE SEQUENCE [LARGE SCALE GENOMIC DNA]</scope>
    <source>
        <strain evidence="2">MN2024</strain>
        <tissue evidence="2">Gills</tissue>
    </source>
</reference>
<dbReference type="SUPFAM" id="SSF48726">
    <property type="entry name" value="Immunoglobulin"/>
    <property type="match status" value="1"/>
</dbReference>
<feature type="domain" description="Ig-like" evidence="1">
    <location>
        <begin position="2"/>
        <end position="110"/>
    </location>
</feature>
<name>A0ABD3VH74_SINWO</name>
<feature type="non-terminal residue" evidence="2">
    <location>
        <position position="1"/>
    </location>
</feature>
<evidence type="ECO:0000313" key="2">
    <source>
        <dbReference type="EMBL" id="KAL3860930.1"/>
    </source>
</evidence>
<dbReference type="InterPro" id="IPR013783">
    <property type="entry name" value="Ig-like_fold"/>
</dbReference>
<dbReference type="EMBL" id="JBJQND010000011">
    <property type="protein sequence ID" value="KAL3860930.1"/>
    <property type="molecule type" value="Genomic_DNA"/>
</dbReference>
<comment type="caution">
    <text evidence="2">The sequence shown here is derived from an EMBL/GenBank/DDBJ whole genome shotgun (WGS) entry which is preliminary data.</text>
</comment>
<dbReference type="Proteomes" id="UP001634394">
    <property type="component" value="Unassembled WGS sequence"/>
</dbReference>
<sequence>PPNVTSNDTDFYAKNGDSGRLVVEFYNSLLYANVTWNKQRKETQDKLQSSTKYNISIAERNVTVKFYTVLVQQPGFITTLEIKNVSEDDFGTYQVLIQNSAGNLSHSSLSLRPR</sequence>
<dbReference type="InterPro" id="IPR036179">
    <property type="entry name" value="Ig-like_dom_sf"/>
</dbReference>
<dbReference type="Gene3D" id="2.60.40.10">
    <property type="entry name" value="Immunoglobulins"/>
    <property type="match status" value="1"/>
</dbReference>